<keyword evidence="2" id="KW-0808">Transferase</keyword>
<sequence length="196" mass="21220">MDPVTLPTDRLVLSAPATSDAEDVIAYATDPDVIAYTPVPAPYGHAEAVEWLGRCRTGWESGTRLAWAIRRREDPRLLGTVELFQIADGAAEVGYATHPDARGHGYVTEAVSAIVDWAFATPPHGLGLVRVQWRAIATNHASLAVARRVGMSYEGLRRSGVLHRGQRHDEALAAVLRDDDRSTPLGWPAPTGRPDA</sequence>
<gene>
    <name evidence="2" type="ORF">GCM10009769_07730</name>
    <name evidence="3" type="ORF">JOE58_001588</name>
</gene>
<dbReference type="Proteomes" id="UP000746584">
    <property type="component" value="Unassembled WGS sequence"/>
</dbReference>
<dbReference type="PROSITE" id="PS51186">
    <property type="entry name" value="GNAT"/>
    <property type="match status" value="1"/>
</dbReference>
<dbReference type="InterPro" id="IPR000182">
    <property type="entry name" value="GNAT_dom"/>
</dbReference>
<dbReference type="GO" id="GO:0005737">
    <property type="term" value="C:cytoplasm"/>
    <property type="evidence" value="ECO:0007669"/>
    <property type="project" value="TreeGrafter"/>
</dbReference>
<dbReference type="GO" id="GO:0008999">
    <property type="term" value="F:protein-N-terminal-alanine acetyltransferase activity"/>
    <property type="evidence" value="ECO:0007669"/>
    <property type="project" value="TreeGrafter"/>
</dbReference>
<protein>
    <submittedName>
        <fullName evidence="2 3">N-acetyltransferase</fullName>
    </submittedName>
</protein>
<dbReference type="InterPro" id="IPR051908">
    <property type="entry name" value="Ribosomal_N-acetyltransferase"/>
</dbReference>
<reference evidence="2" key="1">
    <citation type="journal article" date="2014" name="Int. J. Syst. Evol. Microbiol.">
        <title>Complete genome sequence of Corynebacterium casei LMG S-19264T (=DSM 44701T), isolated from a smear-ripened cheese.</title>
        <authorList>
            <consortium name="US DOE Joint Genome Institute (JGI-PGF)"/>
            <person name="Walter F."/>
            <person name="Albersmeier A."/>
            <person name="Kalinowski J."/>
            <person name="Ruckert C."/>
        </authorList>
    </citation>
    <scope>NUCLEOTIDE SEQUENCE</scope>
    <source>
        <strain evidence="2">JCM 1480</strain>
    </source>
</reference>
<dbReference type="GO" id="GO:1990189">
    <property type="term" value="F:protein N-terminal-serine acetyltransferase activity"/>
    <property type="evidence" value="ECO:0007669"/>
    <property type="project" value="TreeGrafter"/>
</dbReference>
<dbReference type="InterPro" id="IPR016181">
    <property type="entry name" value="Acyl_CoA_acyltransferase"/>
</dbReference>
<dbReference type="EMBL" id="JAFBCG010000001">
    <property type="protein sequence ID" value="MBM7802337.1"/>
    <property type="molecule type" value="Genomic_DNA"/>
</dbReference>
<evidence type="ECO:0000313" key="3">
    <source>
        <dbReference type="EMBL" id="MBM7802337.1"/>
    </source>
</evidence>
<dbReference type="Proteomes" id="UP000648535">
    <property type="component" value="Unassembled WGS sequence"/>
</dbReference>
<dbReference type="PANTHER" id="PTHR43441">
    <property type="entry name" value="RIBOSOMAL-PROTEIN-SERINE ACETYLTRANSFERASE"/>
    <property type="match status" value="1"/>
</dbReference>
<reference evidence="2" key="2">
    <citation type="submission" date="2020-09" db="EMBL/GenBank/DDBJ databases">
        <authorList>
            <person name="Sun Q."/>
            <person name="Ohkuma M."/>
        </authorList>
    </citation>
    <scope>NUCLEOTIDE SEQUENCE</scope>
    <source>
        <strain evidence="2">JCM 1480</strain>
    </source>
</reference>
<dbReference type="EMBL" id="BMOI01000002">
    <property type="protein sequence ID" value="GGK92011.1"/>
    <property type="molecule type" value="Genomic_DNA"/>
</dbReference>
<evidence type="ECO:0000313" key="2">
    <source>
        <dbReference type="EMBL" id="GGK92011.1"/>
    </source>
</evidence>
<evidence type="ECO:0000313" key="5">
    <source>
        <dbReference type="Proteomes" id="UP000746584"/>
    </source>
</evidence>
<accession>A0A8H9G9Y3</accession>
<name>A0A8H9G9Y3_9MICO</name>
<dbReference type="SUPFAM" id="SSF55729">
    <property type="entry name" value="Acyl-CoA N-acyltransferases (Nat)"/>
    <property type="match status" value="1"/>
</dbReference>
<dbReference type="Gene3D" id="3.40.630.30">
    <property type="match status" value="1"/>
</dbReference>
<organism evidence="2 4">
    <name type="scientific">Curtobacterium luteum</name>
    <dbReference type="NCBI Taxonomy" id="33881"/>
    <lineage>
        <taxon>Bacteria</taxon>
        <taxon>Bacillati</taxon>
        <taxon>Actinomycetota</taxon>
        <taxon>Actinomycetes</taxon>
        <taxon>Micrococcales</taxon>
        <taxon>Microbacteriaceae</taxon>
        <taxon>Curtobacterium</taxon>
    </lineage>
</organism>
<dbReference type="Pfam" id="PF13302">
    <property type="entry name" value="Acetyltransf_3"/>
    <property type="match status" value="1"/>
</dbReference>
<evidence type="ECO:0000259" key="1">
    <source>
        <dbReference type="PROSITE" id="PS51186"/>
    </source>
</evidence>
<reference evidence="3 5" key="3">
    <citation type="submission" date="2021-01" db="EMBL/GenBank/DDBJ databases">
        <title>Sequencing the genomes of 1000 actinobacteria strains.</title>
        <authorList>
            <person name="Klenk H.-P."/>
        </authorList>
    </citation>
    <scope>NUCLEOTIDE SEQUENCE [LARGE SCALE GENOMIC DNA]</scope>
    <source>
        <strain evidence="3 5">DSM 20542</strain>
    </source>
</reference>
<feature type="domain" description="N-acetyltransferase" evidence="1">
    <location>
        <begin position="11"/>
        <end position="179"/>
    </location>
</feature>
<proteinExistence type="predicted"/>
<comment type="caution">
    <text evidence="2">The sequence shown here is derived from an EMBL/GenBank/DDBJ whole genome shotgun (WGS) entry which is preliminary data.</text>
</comment>
<dbReference type="PANTHER" id="PTHR43441:SF10">
    <property type="entry name" value="ACETYLTRANSFERASE"/>
    <property type="match status" value="1"/>
</dbReference>
<dbReference type="RefSeq" id="WP_175329536.1">
    <property type="nucleotide sequence ID" value="NZ_BMOI01000002.1"/>
</dbReference>
<evidence type="ECO:0000313" key="4">
    <source>
        <dbReference type="Proteomes" id="UP000648535"/>
    </source>
</evidence>
<keyword evidence="5" id="KW-1185">Reference proteome</keyword>
<dbReference type="AlphaFoldDB" id="A0A8H9G9Y3"/>